<dbReference type="Proteomes" id="UP000001064">
    <property type="component" value="Unassembled WGS sequence"/>
</dbReference>
<name>F0ZID0_DICPU</name>
<dbReference type="VEuPathDB" id="AmoebaDB:DICPUDRAFT_91859"/>
<reference evidence="3" key="1">
    <citation type="journal article" date="2011" name="Genome Biol.">
        <title>Comparative genomics of the social amoebae Dictyostelium discoideum and Dictyostelium purpureum.</title>
        <authorList>
            <consortium name="US DOE Joint Genome Institute (JGI-PGF)"/>
            <person name="Sucgang R."/>
            <person name="Kuo A."/>
            <person name="Tian X."/>
            <person name="Salerno W."/>
            <person name="Parikh A."/>
            <person name="Feasley C.L."/>
            <person name="Dalin E."/>
            <person name="Tu H."/>
            <person name="Huang E."/>
            <person name="Barry K."/>
            <person name="Lindquist E."/>
            <person name="Shapiro H."/>
            <person name="Bruce D."/>
            <person name="Schmutz J."/>
            <person name="Salamov A."/>
            <person name="Fey P."/>
            <person name="Gaudet P."/>
            <person name="Anjard C."/>
            <person name="Babu M.M."/>
            <person name="Basu S."/>
            <person name="Bushmanova Y."/>
            <person name="van der Wel H."/>
            <person name="Katoh-Kurasawa M."/>
            <person name="Dinh C."/>
            <person name="Coutinho P.M."/>
            <person name="Saito T."/>
            <person name="Elias M."/>
            <person name="Schaap P."/>
            <person name="Kay R.R."/>
            <person name="Henrissat B."/>
            <person name="Eichinger L."/>
            <person name="Rivero F."/>
            <person name="Putnam N.H."/>
            <person name="West C.M."/>
            <person name="Loomis W.F."/>
            <person name="Chisholm R.L."/>
            <person name="Shaulsky G."/>
            <person name="Strassmann J.E."/>
            <person name="Queller D.C."/>
            <person name="Kuspa A."/>
            <person name="Grigoriev I.V."/>
        </authorList>
    </citation>
    <scope>NUCLEOTIDE SEQUENCE [LARGE SCALE GENOMIC DNA]</scope>
    <source>
        <strain evidence="3">QSDP1</strain>
    </source>
</reference>
<evidence type="ECO:0000313" key="3">
    <source>
        <dbReference type="Proteomes" id="UP000001064"/>
    </source>
</evidence>
<feature type="transmembrane region" description="Helical" evidence="1">
    <location>
        <begin position="40"/>
        <end position="60"/>
    </location>
</feature>
<proteinExistence type="predicted"/>
<evidence type="ECO:0000313" key="2">
    <source>
        <dbReference type="EMBL" id="EGC36305.1"/>
    </source>
</evidence>
<dbReference type="RefSeq" id="XP_003287183.1">
    <property type="nucleotide sequence ID" value="XM_003287135.1"/>
</dbReference>
<dbReference type="KEGG" id="dpp:DICPUDRAFT_91859"/>
<keyword evidence="1" id="KW-1133">Transmembrane helix</keyword>
<protein>
    <submittedName>
        <fullName evidence="2">Expressed protein</fullName>
    </submittedName>
</protein>
<evidence type="ECO:0000256" key="1">
    <source>
        <dbReference type="SAM" id="Phobius"/>
    </source>
</evidence>
<sequence>MKHQHQHHHHHHQHQQQNLFELERRFTVHRRHRLSYLERYSFNFTPPEYLVFCGVFGRVFRMFFRRLQRNSLVKFTRPSIVIFLNYLWGYMPATQLSKDYSVPLGHFMTIFHRVLDSKAAFESENVPGRRVNGILNTENCSSLLLLNLFVPVDDQKDFVRNNPLFFSEMYKKNGITIQLTLLDNKLVSIDGFNFGSGDNFEFAGVKNPPKNLTVREVNILFNEETLNSKLRNFRIHTQSGHSVVDILLHVSRFSILGNGSYRNDPDDILKIFQILFYLSKLFLSDNHC</sequence>
<dbReference type="GeneID" id="10500883"/>
<dbReference type="InParanoid" id="F0ZID0"/>
<gene>
    <name evidence="2" type="ORF">DICPUDRAFT_91859</name>
</gene>
<organism evidence="2 3">
    <name type="scientific">Dictyostelium purpureum</name>
    <name type="common">Slime mold</name>
    <dbReference type="NCBI Taxonomy" id="5786"/>
    <lineage>
        <taxon>Eukaryota</taxon>
        <taxon>Amoebozoa</taxon>
        <taxon>Evosea</taxon>
        <taxon>Eumycetozoa</taxon>
        <taxon>Dictyostelia</taxon>
        <taxon>Dictyosteliales</taxon>
        <taxon>Dictyosteliaceae</taxon>
        <taxon>Dictyostelium</taxon>
    </lineage>
</organism>
<keyword evidence="1" id="KW-0812">Transmembrane</keyword>
<keyword evidence="3" id="KW-1185">Reference proteome</keyword>
<keyword evidence="1" id="KW-0472">Membrane</keyword>
<dbReference type="EMBL" id="GL871031">
    <property type="protein sequence ID" value="EGC36305.1"/>
    <property type="molecule type" value="Genomic_DNA"/>
</dbReference>
<accession>F0ZID0</accession>
<dbReference type="AlphaFoldDB" id="F0ZID0"/>